<evidence type="ECO:0000256" key="1">
    <source>
        <dbReference type="SAM" id="MobiDB-lite"/>
    </source>
</evidence>
<dbReference type="OrthoDB" id="5196071at2"/>
<proteinExistence type="predicted"/>
<evidence type="ECO:0008006" key="5">
    <source>
        <dbReference type="Google" id="ProtNLM"/>
    </source>
</evidence>
<sequence length="292" mass="28670">MTTPSEDSDSAASSSSPPGKPDSTPSPPGESAASRPAVSAGDPSTDPAPTGQAEPSPPTGEAAIHPTPQPTGGTSAAPTGDRIEPGGQSVASGEGSQPEEHSPTAETPDLADPPPEYSKETTPGEPTELDEWDAPVTSIPADSDDVRPVTAVPAESLPIPMPPVTRAPLGSAFGYPARFANAPGTGYHLALPQLGTIVAGPAVGSMVAGIGASIVAIGAGCSLFLGPLVSAASSILAVFGAGAGILLAGLGMRQIRRGGGEFRGTGMAITGLGTAGFAMIAALFVLLVSLLR</sequence>
<dbReference type="EMBL" id="VFOW01000001">
    <property type="protein sequence ID" value="TQL78064.1"/>
    <property type="molecule type" value="Genomic_DNA"/>
</dbReference>
<evidence type="ECO:0000313" key="3">
    <source>
        <dbReference type="EMBL" id="TQL78064.1"/>
    </source>
</evidence>
<keyword evidence="2" id="KW-1133">Transmembrane helix</keyword>
<organism evidence="3 4">
    <name type="scientific">Stackebrandtia endophytica</name>
    <dbReference type="NCBI Taxonomy" id="1496996"/>
    <lineage>
        <taxon>Bacteria</taxon>
        <taxon>Bacillati</taxon>
        <taxon>Actinomycetota</taxon>
        <taxon>Actinomycetes</taxon>
        <taxon>Glycomycetales</taxon>
        <taxon>Glycomycetaceae</taxon>
        <taxon>Stackebrandtia</taxon>
    </lineage>
</organism>
<accession>A0A543AZQ6</accession>
<feature type="compositionally biased region" description="Low complexity" evidence="1">
    <location>
        <begin position="1"/>
        <end position="17"/>
    </location>
</feature>
<keyword evidence="2" id="KW-0812">Transmembrane</keyword>
<keyword evidence="4" id="KW-1185">Reference proteome</keyword>
<feature type="transmembrane region" description="Helical" evidence="2">
    <location>
        <begin position="231"/>
        <end position="252"/>
    </location>
</feature>
<keyword evidence="2" id="KW-0472">Membrane</keyword>
<reference evidence="3 4" key="1">
    <citation type="submission" date="2019-06" db="EMBL/GenBank/DDBJ databases">
        <title>Sequencing the genomes of 1000 actinobacteria strains.</title>
        <authorList>
            <person name="Klenk H.-P."/>
        </authorList>
    </citation>
    <scope>NUCLEOTIDE SEQUENCE [LARGE SCALE GENOMIC DNA]</scope>
    <source>
        <strain evidence="3 4">DSM 45928</strain>
    </source>
</reference>
<feature type="transmembrane region" description="Helical" evidence="2">
    <location>
        <begin position="264"/>
        <end position="291"/>
    </location>
</feature>
<dbReference type="Proteomes" id="UP000317043">
    <property type="component" value="Unassembled WGS sequence"/>
</dbReference>
<feature type="compositionally biased region" description="Pro residues" evidence="1">
    <location>
        <begin position="18"/>
        <end position="28"/>
    </location>
</feature>
<protein>
    <recommendedName>
        <fullName evidence="5">DUF4190 domain-containing protein</fullName>
    </recommendedName>
</protein>
<name>A0A543AZQ6_9ACTN</name>
<gene>
    <name evidence="3" type="ORF">FB566_3641</name>
</gene>
<feature type="region of interest" description="Disordered" evidence="1">
    <location>
        <begin position="1"/>
        <end position="147"/>
    </location>
</feature>
<comment type="caution">
    <text evidence="3">The sequence shown here is derived from an EMBL/GenBank/DDBJ whole genome shotgun (WGS) entry which is preliminary data.</text>
</comment>
<dbReference type="InParanoid" id="A0A543AZQ6"/>
<evidence type="ECO:0000313" key="4">
    <source>
        <dbReference type="Proteomes" id="UP000317043"/>
    </source>
</evidence>
<evidence type="ECO:0000256" key="2">
    <source>
        <dbReference type="SAM" id="Phobius"/>
    </source>
</evidence>
<dbReference type="RefSeq" id="WP_142041931.1">
    <property type="nucleotide sequence ID" value="NZ_JBHTGS010000001.1"/>
</dbReference>
<dbReference type="AlphaFoldDB" id="A0A543AZQ6"/>
<feature type="transmembrane region" description="Helical" evidence="2">
    <location>
        <begin position="202"/>
        <end position="225"/>
    </location>
</feature>